<name>A0A7U3ZKU9_RUNSL</name>
<reference evidence="3" key="1">
    <citation type="submission" date="2011-06" db="EMBL/GenBank/DDBJ databases">
        <title>The complete genome of chromosome of Runella slithyformis DSM 19594.</title>
        <authorList>
            <consortium name="US DOE Joint Genome Institute (JGI-PGF)"/>
            <person name="Lucas S."/>
            <person name="Han J."/>
            <person name="Lapidus A."/>
            <person name="Bruce D."/>
            <person name="Goodwin L."/>
            <person name="Pitluck S."/>
            <person name="Peters L."/>
            <person name="Kyrpides N."/>
            <person name="Mavromatis K."/>
            <person name="Ivanova N."/>
            <person name="Ovchinnikova G."/>
            <person name="Zhang X."/>
            <person name="Misra M."/>
            <person name="Detter J.C."/>
            <person name="Tapia R."/>
            <person name="Han C."/>
            <person name="Land M."/>
            <person name="Hauser L."/>
            <person name="Markowitz V."/>
            <person name="Cheng J.-F."/>
            <person name="Hugenholtz P."/>
            <person name="Woyke T."/>
            <person name="Wu D."/>
            <person name="Tindall B."/>
            <person name="Faehrich R."/>
            <person name="Brambilla E."/>
            <person name="Klenk H.-P."/>
            <person name="Eisen J.A."/>
        </authorList>
    </citation>
    <scope>NUCLEOTIDE SEQUENCE [LARGE SCALE GENOMIC DNA]</scope>
    <source>
        <strain evidence="3">ATCC 29530 / DSM 19594 / LMG 11500 / NCIMB 11436 / LSU 4</strain>
    </source>
</reference>
<dbReference type="Pfam" id="PF20664">
    <property type="entry name" value="DUF6814"/>
    <property type="match status" value="1"/>
</dbReference>
<sequence>MNAIKRIAGILWLAVGGAAGYYLLINQAIPKFGTGKPEDLIPALIYTFILCPLIVGSLATFGIYALKGEYDSES</sequence>
<dbReference type="RefSeq" id="WP_013928386.1">
    <property type="nucleotide sequence ID" value="NC_015703.1"/>
</dbReference>
<feature type="transmembrane region" description="Helical" evidence="1">
    <location>
        <begin position="7"/>
        <end position="24"/>
    </location>
</feature>
<keyword evidence="3" id="KW-1185">Reference proteome</keyword>
<reference evidence="2 3" key="2">
    <citation type="journal article" date="2012" name="Stand. Genomic Sci.">
        <title>Complete genome sequence of the aquatic bacterium Runella slithyformis type strain (LSU 4(T)).</title>
        <authorList>
            <person name="Copeland A."/>
            <person name="Zhang X."/>
            <person name="Misra M."/>
            <person name="Lapidus A."/>
            <person name="Nolan M."/>
            <person name="Lucas S."/>
            <person name="Deshpande S."/>
            <person name="Cheng J.F."/>
            <person name="Tapia R."/>
            <person name="Goodwin L.A."/>
            <person name="Pitluck S."/>
            <person name="Liolios K."/>
            <person name="Pagani I."/>
            <person name="Ivanova N."/>
            <person name="Mikhailova N."/>
            <person name="Pati A."/>
            <person name="Chen A."/>
            <person name="Palaniappan K."/>
            <person name="Land M."/>
            <person name="Hauser L."/>
            <person name="Pan C."/>
            <person name="Jeffries C.D."/>
            <person name="Detter J.C."/>
            <person name="Brambilla E.M."/>
            <person name="Rohde M."/>
            <person name="Djao O.D."/>
            <person name="Goker M."/>
            <person name="Sikorski J."/>
            <person name="Tindall B.J."/>
            <person name="Woyke T."/>
            <person name="Bristow J."/>
            <person name="Eisen J.A."/>
            <person name="Markowitz V."/>
            <person name="Hugenholtz P."/>
            <person name="Kyrpides N.C."/>
            <person name="Klenk H.P."/>
            <person name="Mavromatis K."/>
        </authorList>
    </citation>
    <scope>NUCLEOTIDE SEQUENCE [LARGE SCALE GENOMIC DNA]</scope>
    <source>
        <strain evidence="3">ATCC 29530 / DSM 19594 / LMG 11500 / NCIMB 11436 / LSU 4</strain>
    </source>
</reference>
<dbReference type="EMBL" id="CP002859">
    <property type="protein sequence ID" value="AEI49077.1"/>
    <property type="molecule type" value="Genomic_DNA"/>
</dbReference>
<evidence type="ECO:0000256" key="1">
    <source>
        <dbReference type="SAM" id="Phobius"/>
    </source>
</evidence>
<keyword evidence="1" id="KW-0472">Membrane</keyword>
<feature type="transmembrane region" description="Helical" evidence="1">
    <location>
        <begin position="44"/>
        <end position="66"/>
    </location>
</feature>
<keyword evidence="1" id="KW-1133">Transmembrane helix</keyword>
<dbReference type="KEGG" id="rsi:Runsl_2678"/>
<dbReference type="InterPro" id="IPR049211">
    <property type="entry name" value="DUF6814"/>
</dbReference>
<protein>
    <submittedName>
        <fullName evidence="2">Uncharacterized protein</fullName>
    </submittedName>
</protein>
<evidence type="ECO:0000313" key="2">
    <source>
        <dbReference type="EMBL" id="AEI49077.1"/>
    </source>
</evidence>
<dbReference type="Proteomes" id="UP000000493">
    <property type="component" value="Chromosome"/>
</dbReference>
<gene>
    <name evidence="2" type="ordered locus">Runsl_2678</name>
</gene>
<dbReference type="AlphaFoldDB" id="A0A7U3ZKU9"/>
<evidence type="ECO:0000313" key="3">
    <source>
        <dbReference type="Proteomes" id="UP000000493"/>
    </source>
</evidence>
<proteinExistence type="predicted"/>
<accession>A0A7U3ZKU9</accession>
<organism evidence="2 3">
    <name type="scientific">Runella slithyformis (strain ATCC 29530 / DSM 19594 / LMG 11500 / NCIMB 11436 / LSU 4)</name>
    <dbReference type="NCBI Taxonomy" id="761193"/>
    <lineage>
        <taxon>Bacteria</taxon>
        <taxon>Pseudomonadati</taxon>
        <taxon>Bacteroidota</taxon>
        <taxon>Cytophagia</taxon>
        <taxon>Cytophagales</taxon>
        <taxon>Spirosomataceae</taxon>
        <taxon>Runella</taxon>
    </lineage>
</organism>
<keyword evidence="1" id="KW-0812">Transmembrane</keyword>